<evidence type="ECO:0000256" key="4">
    <source>
        <dbReference type="PROSITE-ProRule" id="PRU01100"/>
    </source>
</evidence>
<keyword evidence="9" id="KW-1185">Reference proteome</keyword>
<evidence type="ECO:0000313" key="9">
    <source>
        <dbReference type="Proteomes" id="UP000182800"/>
    </source>
</evidence>
<dbReference type="GO" id="GO:0006080">
    <property type="term" value="P:substituted mannan metabolic process"/>
    <property type="evidence" value="ECO:0007669"/>
    <property type="project" value="InterPro"/>
</dbReference>
<comment type="similarity">
    <text evidence="1 4">Belongs to the glycosyl hydrolase 26 family.</text>
</comment>
<dbReference type="AlphaFoldDB" id="A0A0P7ZWG8"/>
<evidence type="ECO:0000256" key="3">
    <source>
        <dbReference type="ARBA" id="ARBA00023295"/>
    </source>
</evidence>
<dbReference type="InterPro" id="IPR000805">
    <property type="entry name" value="Glyco_hydro_26"/>
</dbReference>
<dbReference type="Gene3D" id="3.20.20.80">
    <property type="entry name" value="Glycosidases"/>
    <property type="match status" value="1"/>
</dbReference>
<evidence type="ECO:0000256" key="1">
    <source>
        <dbReference type="ARBA" id="ARBA00007754"/>
    </source>
</evidence>
<evidence type="ECO:0000256" key="2">
    <source>
        <dbReference type="ARBA" id="ARBA00022801"/>
    </source>
</evidence>
<dbReference type="SUPFAM" id="SSF51445">
    <property type="entry name" value="(Trans)glycosidases"/>
    <property type="match status" value="1"/>
</dbReference>
<comment type="caution">
    <text evidence="6">The sequence shown here is derived from an EMBL/GenBank/DDBJ whole genome shotgun (WGS) entry which is preliminary data.</text>
</comment>
<keyword evidence="3 4" id="KW-0326">Glycosidase</keyword>
<organism evidence="6 8">
    <name type="scientific">Saliniramus fredricksonii</name>
    <dbReference type="NCBI Taxonomy" id="1653334"/>
    <lineage>
        <taxon>Bacteria</taxon>
        <taxon>Pseudomonadati</taxon>
        <taxon>Pseudomonadota</taxon>
        <taxon>Alphaproteobacteria</taxon>
        <taxon>Hyphomicrobiales</taxon>
        <taxon>Salinarimonadaceae</taxon>
        <taxon>Saliniramus</taxon>
    </lineage>
</organism>
<dbReference type="STRING" id="1653334.GA0071312_2549"/>
<gene>
    <name evidence="7" type="ORF">GA0071312_2549</name>
    <name evidence="6" type="ORF">HLUCCO17_16175</name>
</gene>
<sequence length="331" mass="37890">MSDVIRPCLRRMGMSNLVARLLLTGLMVMFAPFNGSGEGSGPAEASPLDHVAFGVYDPHGSFAGAREPAIEHIFVFWQALDLRDFRHRLDQARASGRIMMVTVEPFTRAPNWRDGGDQLFQEILRGGYRDEISTICGTLGDFGGRVLVRWGHEMEKPTGRYPWARRDARGYQAAFRHFVDQCRRMAPETRYVWSPVGERNMGAYYPGPAHVDFVGVSLWGLQSYDERFHRGVRDFPASFREKYDRAARFGKSVIIAELGVSGDRNYRENWLRSLFETLARSESFRALRAVVYFNDKEPHYWPFGLGSPDWRVTPDQWRAVQTSALQRLAAR</sequence>
<dbReference type="EMBL" id="LJSX01000034">
    <property type="protein sequence ID" value="KPQ09147.1"/>
    <property type="molecule type" value="Genomic_DNA"/>
</dbReference>
<dbReference type="InterPro" id="IPR017853">
    <property type="entry name" value="GH"/>
</dbReference>
<dbReference type="PANTHER" id="PTHR40079">
    <property type="entry name" value="MANNAN ENDO-1,4-BETA-MANNOSIDASE E-RELATED"/>
    <property type="match status" value="1"/>
</dbReference>
<accession>A0A0P7ZWG8</accession>
<dbReference type="Proteomes" id="UP000050497">
    <property type="component" value="Unassembled WGS sequence"/>
</dbReference>
<evidence type="ECO:0000313" key="8">
    <source>
        <dbReference type="Proteomes" id="UP000050497"/>
    </source>
</evidence>
<name>A0A0P7ZWG8_9HYPH</name>
<keyword evidence="2 4" id="KW-0378">Hydrolase</keyword>
<evidence type="ECO:0000313" key="7">
    <source>
        <dbReference type="EMBL" id="SCC81597.1"/>
    </source>
</evidence>
<dbReference type="InterPro" id="IPR022790">
    <property type="entry name" value="GH26_dom"/>
</dbReference>
<feature type="active site" description="Proton donor" evidence="4">
    <location>
        <position position="153"/>
    </location>
</feature>
<evidence type="ECO:0000259" key="5">
    <source>
        <dbReference type="PROSITE" id="PS51764"/>
    </source>
</evidence>
<dbReference type="PANTHER" id="PTHR40079:SF4">
    <property type="entry name" value="GH26 DOMAIN-CONTAINING PROTEIN-RELATED"/>
    <property type="match status" value="1"/>
</dbReference>
<feature type="active site" description="Nucleophile" evidence="4">
    <location>
        <position position="257"/>
    </location>
</feature>
<dbReference type="GO" id="GO:0016985">
    <property type="term" value="F:mannan endo-1,4-beta-mannosidase activity"/>
    <property type="evidence" value="ECO:0007669"/>
    <property type="project" value="InterPro"/>
</dbReference>
<feature type="domain" description="GH26" evidence="5">
    <location>
        <begin position="12"/>
        <end position="315"/>
    </location>
</feature>
<reference evidence="7 9" key="2">
    <citation type="submission" date="2016-08" db="EMBL/GenBank/DDBJ databases">
        <authorList>
            <person name="Varghese N."/>
            <person name="Submissions Spin"/>
        </authorList>
    </citation>
    <scope>NUCLEOTIDE SEQUENCE [LARGE SCALE GENOMIC DNA]</scope>
    <source>
        <strain evidence="7 9">HL-109</strain>
    </source>
</reference>
<evidence type="ECO:0000313" key="6">
    <source>
        <dbReference type="EMBL" id="KPQ09147.1"/>
    </source>
</evidence>
<dbReference type="EMBL" id="FMBM01000002">
    <property type="protein sequence ID" value="SCC81597.1"/>
    <property type="molecule type" value="Genomic_DNA"/>
</dbReference>
<protein>
    <submittedName>
        <fullName evidence="6">Beta-mannanase</fullName>
    </submittedName>
</protein>
<dbReference type="PROSITE" id="PS51764">
    <property type="entry name" value="GH26"/>
    <property type="match status" value="1"/>
</dbReference>
<reference evidence="6 8" key="1">
    <citation type="submission" date="2015-09" db="EMBL/GenBank/DDBJ databases">
        <title>Identification and resolution of microdiversity through metagenomic sequencing of parallel consortia.</title>
        <authorList>
            <person name="Nelson W.C."/>
            <person name="Romine M.F."/>
            <person name="Lindemann S.R."/>
        </authorList>
    </citation>
    <scope>NUCLEOTIDE SEQUENCE [LARGE SCALE GENOMIC DNA]</scope>
    <source>
        <strain evidence="6">HL-109</strain>
    </source>
</reference>
<proteinExistence type="inferred from homology"/>
<dbReference type="Proteomes" id="UP000182800">
    <property type="component" value="Unassembled WGS sequence"/>
</dbReference>